<feature type="transmembrane region" description="Helical" evidence="1">
    <location>
        <begin position="223"/>
        <end position="247"/>
    </location>
</feature>
<feature type="transmembrane region" description="Helical" evidence="1">
    <location>
        <begin position="299"/>
        <end position="318"/>
    </location>
</feature>
<feature type="transmembrane region" description="Helical" evidence="1">
    <location>
        <begin position="324"/>
        <end position="345"/>
    </location>
</feature>
<feature type="transmembrane region" description="Helical" evidence="1">
    <location>
        <begin position="134"/>
        <end position="163"/>
    </location>
</feature>
<evidence type="ECO:0000256" key="1">
    <source>
        <dbReference type="SAM" id="Phobius"/>
    </source>
</evidence>
<feature type="transmembrane region" description="Helical" evidence="1">
    <location>
        <begin position="170"/>
        <end position="189"/>
    </location>
</feature>
<accession>A0A5S5E037</accession>
<name>A0A5S5E037_9FLAO</name>
<dbReference type="EMBL" id="VNIA01000001">
    <property type="protein sequence ID" value="TYQ00363.1"/>
    <property type="molecule type" value="Genomic_DNA"/>
</dbReference>
<evidence type="ECO:0008006" key="4">
    <source>
        <dbReference type="Google" id="ProtNLM"/>
    </source>
</evidence>
<keyword evidence="1" id="KW-0472">Membrane</keyword>
<dbReference type="Proteomes" id="UP000323136">
    <property type="component" value="Unassembled WGS sequence"/>
</dbReference>
<organism evidence="2 3">
    <name type="scientific">Tenacibaculum adriaticum</name>
    <dbReference type="NCBI Taxonomy" id="413713"/>
    <lineage>
        <taxon>Bacteria</taxon>
        <taxon>Pseudomonadati</taxon>
        <taxon>Bacteroidota</taxon>
        <taxon>Flavobacteriia</taxon>
        <taxon>Flavobacteriales</taxon>
        <taxon>Flavobacteriaceae</taxon>
        <taxon>Tenacibaculum</taxon>
    </lineage>
</organism>
<keyword evidence="3" id="KW-1185">Reference proteome</keyword>
<keyword evidence="1" id="KW-0812">Transmembrane</keyword>
<dbReference type="OrthoDB" id="1327677at2"/>
<feature type="transmembrane region" description="Helical" evidence="1">
    <location>
        <begin position="71"/>
        <end position="91"/>
    </location>
</feature>
<keyword evidence="1" id="KW-1133">Transmembrane helix</keyword>
<feature type="transmembrane region" description="Helical" evidence="1">
    <location>
        <begin position="357"/>
        <end position="377"/>
    </location>
</feature>
<comment type="caution">
    <text evidence="2">The sequence shown here is derived from an EMBL/GenBank/DDBJ whole genome shotgun (WGS) entry which is preliminary data.</text>
</comment>
<gene>
    <name evidence="2" type="ORF">C7447_101975</name>
</gene>
<feature type="transmembrane region" description="Helical" evidence="1">
    <location>
        <begin position="7"/>
        <end position="27"/>
    </location>
</feature>
<protein>
    <recommendedName>
        <fullName evidence="4">Glycosyltransferase RgtA/B/C/D-like domain-containing protein</fullName>
    </recommendedName>
</protein>
<reference evidence="2 3" key="1">
    <citation type="submission" date="2019-07" db="EMBL/GenBank/DDBJ databases">
        <title>Genomic Encyclopedia of Type Strains, Phase IV (KMG-IV): sequencing the most valuable type-strain genomes for metagenomic binning, comparative biology and taxonomic classification.</title>
        <authorList>
            <person name="Goeker M."/>
        </authorList>
    </citation>
    <scope>NUCLEOTIDE SEQUENCE [LARGE SCALE GENOMIC DNA]</scope>
    <source>
        <strain evidence="2 3">DSM 18961</strain>
    </source>
</reference>
<evidence type="ECO:0000313" key="2">
    <source>
        <dbReference type="EMBL" id="TYQ00363.1"/>
    </source>
</evidence>
<feature type="transmembrane region" description="Helical" evidence="1">
    <location>
        <begin position="39"/>
        <end position="59"/>
    </location>
</feature>
<feature type="transmembrane region" description="Helical" evidence="1">
    <location>
        <begin position="259"/>
        <end position="278"/>
    </location>
</feature>
<dbReference type="AlphaFoldDB" id="A0A5S5E037"/>
<evidence type="ECO:0000313" key="3">
    <source>
        <dbReference type="Proteomes" id="UP000323136"/>
    </source>
</evidence>
<proteinExistence type="predicted"/>
<sequence>MLKKNKITVSQFIFIAVYLFINAFFVLKYGARQTSVSEFFILFSYILMVVCAYSFLVKIRKFVENISSFNKLYLTVALFCLFIFITITYIVDGNSVNVDRWSAMEVFINNILNGNYPYNQTDHLGKTSSNLPGLFYIGLPFYVLGNVGLLQPLVFSAFIYVLFKSEFSNYNKLLGLVFLLLSPAFFWEILVKSDLMSNVFIVLLFIWYWRVKFKEETFTKPELLALMVSLLVLTRGITIIPLTLFLFNDFLSLTIKKQLYFVCLLVVFSIIICLPIFLNLPDYETLITHNPFNHQTRYAPKKLIIISLIIPFLISKYSNSFYLVARNSMFILLGLAVITLAINILEEGWYNNVYGILFDISYISMILPFLIICLLYESNNLN</sequence>